<gene>
    <name evidence="2" type="ORF">GCM10008106_26450</name>
</gene>
<dbReference type="EMBL" id="BMYF01000017">
    <property type="protein sequence ID" value="GHB44168.1"/>
    <property type="molecule type" value="Genomic_DNA"/>
</dbReference>
<evidence type="ECO:0008006" key="4">
    <source>
        <dbReference type="Google" id="ProtNLM"/>
    </source>
</evidence>
<feature type="chain" id="PRO_5035217346" description="40-residue YVTN family beta-propeller repeat-containing protein" evidence="1">
    <location>
        <begin position="25"/>
        <end position="351"/>
    </location>
</feature>
<dbReference type="InterPro" id="IPR011048">
    <property type="entry name" value="Haem_d1_sf"/>
</dbReference>
<dbReference type="InterPro" id="IPR051200">
    <property type="entry name" value="Host-pathogen_enzymatic-act"/>
</dbReference>
<keyword evidence="3" id="KW-1185">Reference proteome</keyword>
<evidence type="ECO:0000313" key="3">
    <source>
        <dbReference type="Proteomes" id="UP000642809"/>
    </source>
</evidence>
<reference evidence="2" key="1">
    <citation type="journal article" date="2014" name="Int. J. Syst. Evol. Microbiol.">
        <title>Complete genome sequence of Corynebacterium casei LMG S-19264T (=DSM 44701T), isolated from a smear-ripened cheese.</title>
        <authorList>
            <consortium name="US DOE Joint Genome Institute (JGI-PGF)"/>
            <person name="Walter F."/>
            <person name="Albersmeier A."/>
            <person name="Kalinowski J."/>
            <person name="Ruckert C."/>
        </authorList>
    </citation>
    <scope>NUCLEOTIDE SEQUENCE</scope>
    <source>
        <strain evidence="2">KCTC 23224</strain>
    </source>
</reference>
<dbReference type="PANTHER" id="PTHR47197">
    <property type="entry name" value="PROTEIN NIRF"/>
    <property type="match status" value="1"/>
</dbReference>
<dbReference type="InterPro" id="IPR015943">
    <property type="entry name" value="WD40/YVTN_repeat-like_dom_sf"/>
</dbReference>
<dbReference type="SUPFAM" id="SSF51004">
    <property type="entry name" value="C-terminal (heme d1) domain of cytochrome cd1-nitrite reductase"/>
    <property type="match status" value="1"/>
</dbReference>
<proteinExistence type="predicted"/>
<dbReference type="RefSeq" id="WP_189583461.1">
    <property type="nucleotide sequence ID" value="NZ_BMYF01000017.1"/>
</dbReference>
<evidence type="ECO:0000313" key="2">
    <source>
        <dbReference type="EMBL" id="GHB44168.1"/>
    </source>
</evidence>
<feature type="signal peptide" evidence="1">
    <location>
        <begin position="1"/>
        <end position="24"/>
    </location>
</feature>
<dbReference type="Proteomes" id="UP000642809">
    <property type="component" value="Unassembled WGS sequence"/>
</dbReference>
<dbReference type="Gene3D" id="2.130.10.10">
    <property type="entry name" value="YVTN repeat-like/Quinoprotein amine dehydrogenase"/>
    <property type="match status" value="1"/>
</dbReference>
<dbReference type="PROSITE" id="PS51257">
    <property type="entry name" value="PROKAR_LIPOPROTEIN"/>
    <property type="match status" value="1"/>
</dbReference>
<name>A0A8J3CYY8_9BACT</name>
<sequence length="351" mass="38093">MKKFTSLLLSLWAAILLISCNPDGNEVPLGEFEKGGILIMNEGAFGANDGEVSFYEFAQESARPNIFEAANNRPFAGLLQDLVEHNGHIYLVANTGKVEVVNAGDFKSVGAVEGLDISRSAIVTNNKLYISDWGPYDANFNSPDSYIAVVENVKGDPIATKIPVESRPEGLFAVNNQLLVASSATRKLSVINLNQDTVSRTLDITGRPSFFFESGNNLFLYAHDASNVYFHEINKSNITISRTITVNLSRATSNFALGTDNSIYIITSTGWPDYNDAVAKVNLSNGSVSNPEFFKGSGFYGIGYRNSAREIYIADNNGFQGNGSVIVVNESGQEVKTFTAGRGPSGFKFRE</sequence>
<reference evidence="2" key="2">
    <citation type="submission" date="2020-09" db="EMBL/GenBank/DDBJ databases">
        <authorList>
            <person name="Sun Q."/>
            <person name="Kim S."/>
        </authorList>
    </citation>
    <scope>NUCLEOTIDE SEQUENCE</scope>
    <source>
        <strain evidence="2">KCTC 23224</strain>
    </source>
</reference>
<evidence type="ECO:0000256" key="1">
    <source>
        <dbReference type="SAM" id="SignalP"/>
    </source>
</evidence>
<dbReference type="AlphaFoldDB" id="A0A8J3CYY8"/>
<dbReference type="Pfam" id="PF16819">
    <property type="entry name" value="DUF5074"/>
    <property type="match status" value="1"/>
</dbReference>
<accession>A0A8J3CYY8</accession>
<dbReference type="PANTHER" id="PTHR47197:SF3">
    <property type="entry name" value="DIHYDRO-HEME D1 DEHYDROGENASE"/>
    <property type="match status" value="1"/>
</dbReference>
<keyword evidence="1" id="KW-0732">Signal</keyword>
<protein>
    <recommendedName>
        <fullName evidence="4">40-residue YVTN family beta-propeller repeat-containing protein</fullName>
    </recommendedName>
</protein>
<organism evidence="2 3">
    <name type="scientific">Mongoliitalea lutea</name>
    <dbReference type="NCBI Taxonomy" id="849756"/>
    <lineage>
        <taxon>Bacteria</taxon>
        <taxon>Pseudomonadati</taxon>
        <taxon>Bacteroidota</taxon>
        <taxon>Cytophagia</taxon>
        <taxon>Cytophagales</taxon>
        <taxon>Cyclobacteriaceae</taxon>
        <taxon>Mongoliitalea</taxon>
    </lineage>
</organism>
<dbReference type="InterPro" id="IPR031815">
    <property type="entry name" value="DUF5074"/>
</dbReference>
<comment type="caution">
    <text evidence="2">The sequence shown here is derived from an EMBL/GenBank/DDBJ whole genome shotgun (WGS) entry which is preliminary data.</text>
</comment>